<accession>U1GQC7</accession>
<proteinExistence type="predicted"/>
<dbReference type="AlphaFoldDB" id="U1GQC7"/>
<dbReference type="HOGENOM" id="CLU_081019_0_0_1"/>
<protein>
    <recommendedName>
        <fullName evidence="1">DUF2470 domain-containing protein</fullName>
    </recommendedName>
</protein>
<keyword evidence="3" id="KW-1185">Reference proteome</keyword>
<evidence type="ECO:0000313" key="2">
    <source>
        <dbReference type="EMBL" id="ERF74151.1"/>
    </source>
</evidence>
<dbReference type="eggNOG" id="ENOG502RZUI">
    <property type="taxonomic scope" value="Eukaryota"/>
</dbReference>
<dbReference type="OMA" id="VECFFFD"/>
<dbReference type="EMBL" id="KE720894">
    <property type="protein sequence ID" value="ERF74151.1"/>
    <property type="molecule type" value="Genomic_DNA"/>
</dbReference>
<reference evidence="3" key="1">
    <citation type="journal article" date="2014" name="BMC Genomics">
        <title>Genome characteristics reveal the impact of lichenization on lichen-forming fungus Endocarpon pusillum Hedwig (Verrucariales, Ascomycota).</title>
        <authorList>
            <person name="Wang Y.-Y."/>
            <person name="Liu B."/>
            <person name="Zhang X.-Y."/>
            <person name="Zhou Q.-M."/>
            <person name="Zhang T."/>
            <person name="Li H."/>
            <person name="Yu Y.-F."/>
            <person name="Zhang X.-L."/>
            <person name="Hao X.-Y."/>
            <person name="Wang M."/>
            <person name="Wang L."/>
            <person name="Wei J.-C."/>
        </authorList>
    </citation>
    <scope>NUCLEOTIDE SEQUENCE [LARGE SCALE GENOMIC DNA]</scope>
    <source>
        <strain evidence="3">Z07020 / HMAS-L-300199</strain>
    </source>
</reference>
<evidence type="ECO:0000313" key="3">
    <source>
        <dbReference type="Proteomes" id="UP000019373"/>
    </source>
</evidence>
<dbReference type="Gene3D" id="3.20.180.10">
    <property type="entry name" value="PNP-oxidase-like"/>
    <property type="match status" value="1"/>
</dbReference>
<evidence type="ECO:0000259" key="1">
    <source>
        <dbReference type="Pfam" id="PF10615"/>
    </source>
</evidence>
<organism evidence="2 3">
    <name type="scientific">Endocarpon pusillum (strain Z07020 / HMAS-L-300199)</name>
    <name type="common">Lichen-forming fungus</name>
    <dbReference type="NCBI Taxonomy" id="1263415"/>
    <lineage>
        <taxon>Eukaryota</taxon>
        <taxon>Fungi</taxon>
        <taxon>Dikarya</taxon>
        <taxon>Ascomycota</taxon>
        <taxon>Pezizomycotina</taxon>
        <taxon>Eurotiomycetes</taxon>
        <taxon>Chaetothyriomycetidae</taxon>
        <taxon>Verrucariales</taxon>
        <taxon>Verrucariaceae</taxon>
        <taxon>Endocarpon</taxon>
    </lineage>
</organism>
<dbReference type="PANTHER" id="PTHR37783">
    <property type="entry name" value="MEMBRANE PROTEIN, PUTATIVE (AFU_ORTHOLOGUE AFUA_1G04315)-RELATED"/>
    <property type="match status" value="1"/>
</dbReference>
<dbReference type="PANTHER" id="PTHR37783:SF1">
    <property type="entry name" value="MEMBRANE PROTEIN, PUTATIVE (AFU_ORTHOLOGUE AFUA_1G04315)-RELATED"/>
    <property type="match status" value="1"/>
</dbReference>
<dbReference type="RefSeq" id="XP_007800202.1">
    <property type="nucleotide sequence ID" value="XM_007802011.1"/>
</dbReference>
<dbReference type="InterPro" id="IPR019595">
    <property type="entry name" value="DUF2470"/>
</dbReference>
<gene>
    <name evidence="2" type="ORF">EPUS_08890</name>
</gene>
<dbReference type="GeneID" id="19243730"/>
<name>U1GQC7_ENDPU</name>
<dbReference type="OrthoDB" id="5553410at2759"/>
<sequence length="234" mass="27091">MEPPPAQSDDETAIRTRITTHMNTSHRDSLSLFLRHYCNVPAHSTTPDSTTLATLKQDSLILTSQGKRYHIPFQPPLSSLTSSAATRQRLKEMHNECLRGLDLSDVRITTYRPPDTLIQRINFLTVVLTMLSFSRRANFLPGSLFYETSGLSFVPSFAWFCSTIQPWLITAMLGIHVSEVVWMARTRLRRHGVERWSRLWWEWVGTCYIEGVGSFQRIDGMVRDKEEEMRKREE</sequence>
<dbReference type="Proteomes" id="UP000019373">
    <property type="component" value="Unassembled WGS sequence"/>
</dbReference>
<dbReference type="Pfam" id="PF10615">
    <property type="entry name" value="DUF2470"/>
    <property type="match status" value="1"/>
</dbReference>
<feature type="domain" description="DUF2470" evidence="1">
    <location>
        <begin position="16"/>
        <end position="93"/>
    </location>
</feature>
<dbReference type="InterPro" id="IPR037119">
    <property type="entry name" value="Haem_oxidase_HugZ-like_sf"/>
</dbReference>